<accession>A0A7X5RQT3</accession>
<keyword evidence="1" id="KW-1133">Transmembrane helix</keyword>
<evidence type="ECO:0000256" key="1">
    <source>
        <dbReference type="SAM" id="Phobius"/>
    </source>
</evidence>
<reference evidence="2 3" key="1">
    <citation type="submission" date="2020-02" db="EMBL/GenBank/DDBJ databases">
        <title>Whole genome shot-gun sequencing of clinical Carbapenem resistant A. baumannii.</title>
        <authorList>
            <person name="Veeraraghavan B."/>
            <person name="Mathur P."/>
            <person name="Vijayakumar S."/>
            <person name="Vasudevan K."/>
            <person name="Lincy M."/>
            <person name="Kirubananthan A."/>
        </authorList>
    </citation>
    <scope>NUCLEOTIDE SEQUENCE [LARGE SCALE GENOMIC DNA]</scope>
    <source>
        <strain evidence="2 3">SP816</strain>
    </source>
</reference>
<sequence>MASRKLEDKIELTIFWLGLFCLTYLVLGFILKSDLTKPLDSSIFYEVFRDSLTLTAYFLAPIAALILFTDWRIQHASINNEKNSKEILDVASNLLPYINTYYLAVENDEQLLKFREQYFALYFDLKRKILLINSIDPKAEEFLKKIEKLDTVILENWSCLEGLYQLNKLYKSVPEGNPASEILKQSYGIKINEAEIRKSECLRNYLEIQTKLSVLHV</sequence>
<feature type="transmembrane region" description="Helical" evidence="1">
    <location>
        <begin position="12"/>
        <end position="31"/>
    </location>
</feature>
<dbReference type="Proteomes" id="UP000470018">
    <property type="component" value="Unassembled WGS sequence"/>
</dbReference>
<evidence type="ECO:0000313" key="2">
    <source>
        <dbReference type="EMBL" id="NDW42722.1"/>
    </source>
</evidence>
<keyword evidence="1" id="KW-0812">Transmembrane</keyword>
<feature type="transmembrane region" description="Helical" evidence="1">
    <location>
        <begin position="51"/>
        <end position="68"/>
    </location>
</feature>
<keyword evidence="1" id="KW-0472">Membrane</keyword>
<dbReference type="AlphaFoldDB" id="A0A7X5RQT3"/>
<comment type="caution">
    <text evidence="2">The sequence shown here is derived from an EMBL/GenBank/DDBJ whole genome shotgun (WGS) entry which is preliminary data.</text>
</comment>
<dbReference type="RefSeq" id="WP_163073724.1">
    <property type="nucleotide sequence ID" value="NZ_CAUZCE010000034.1"/>
</dbReference>
<protein>
    <submittedName>
        <fullName evidence="2">Uncharacterized protein</fullName>
    </submittedName>
</protein>
<organism evidence="2 3">
    <name type="scientific">Acinetobacter baumannii</name>
    <dbReference type="NCBI Taxonomy" id="470"/>
    <lineage>
        <taxon>Bacteria</taxon>
        <taxon>Pseudomonadati</taxon>
        <taxon>Pseudomonadota</taxon>
        <taxon>Gammaproteobacteria</taxon>
        <taxon>Moraxellales</taxon>
        <taxon>Moraxellaceae</taxon>
        <taxon>Acinetobacter</taxon>
        <taxon>Acinetobacter calcoaceticus/baumannii complex</taxon>
    </lineage>
</organism>
<proteinExistence type="predicted"/>
<evidence type="ECO:0000313" key="3">
    <source>
        <dbReference type="Proteomes" id="UP000470018"/>
    </source>
</evidence>
<gene>
    <name evidence="2" type="ORF">G3N53_16740</name>
</gene>
<name>A0A7X5RQT3_ACIBA</name>
<dbReference type="EMBL" id="JAAGTY010000025">
    <property type="protein sequence ID" value="NDW42722.1"/>
    <property type="molecule type" value="Genomic_DNA"/>
</dbReference>